<dbReference type="InterPro" id="IPR007061">
    <property type="entry name" value="MST-like"/>
</dbReference>
<dbReference type="SUPFAM" id="SSF109854">
    <property type="entry name" value="DinB/YfiT-like putative metalloenzymes"/>
    <property type="match status" value="1"/>
</dbReference>
<dbReference type="Gene3D" id="1.20.120.450">
    <property type="entry name" value="dinb family like domain"/>
    <property type="match status" value="1"/>
</dbReference>
<dbReference type="EMBL" id="CP075371">
    <property type="protein sequence ID" value="QVT79490.1"/>
    <property type="molecule type" value="Genomic_DNA"/>
</dbReference>
<dbReference type="Pfam" id="PF04978">
    <property type="entry name" value="MST"/>
    <property type="match status" value="1"/>
</dbReference>
<proteinExistence type="predicted"/>
<dbReference type="RefSeq" id="WP_214058936.1">
    <property type="nucleotide sequence ID" value="NZ_BAAAHS010000031.1"/>
</dbReference>
<organism evidence="2 3">
    <name type="scientific">Nocardioides aquaticus</name>
    <dbReference type="NCBI Taxonomy" id="160826"/>
    <lineage>
        <taxon>Bacteria</taxon>
        <taxon>Bacillati</taxon>
        <taxon>Actinomycetota</taxon>
        <taxon>Actinomycetes</taxon>
        <taxon>Propionibacteriales</taxon>
        <taxon>Nocardioidaceae</taxon>
        <taxon>Nocardioides</taxon>
    </lineage>
</organism>
<sequence>MAAQAPPVRDERDGLRAYLLQQQDAFRVVVTGLDEASMGVAAAGRSTLTLGALVKHVTAIQRGWLDQARAAPAALHDDRPPEQQHAEHAASWSWTSADTVAGALGAYDTVCVAVLDAVTALDLDTAVPPAPDPWNPTDVVWSVRWVWLHLLEELARHAGHADLVRENLDGATMYELVAAHEGWPATDWLTPWTPQRSQPPYGWGR</sequence>
<reference evidence="2 3" key="1">
    <citation type="submission" date="2021-05" db="EMBL/GenBank/DDBJ databases">
        <title>Complete genome of Nocardioides aquaticus KCTC 9944T isolated from meromictic and hypersaline Ekho Lake, Antarctica.</title>
        <authorList>
            <person name="Hwang K."/>
            <person name="Kim K.M."/>
            <person name="Choe H."/>
        </authorList>
    </citation>
    <scope>NUCLEOTIDE SEQUENCE [LARGE SCALE GENOMIC DNA]</scope>
    <source>
        <strain evidence="2 3">KCTC 9944</strain>
    </source>
</reference>
<feature type="region of interest" description="Disordered" evidence="1">
    <location>
        <begin position="71"/>
        <end position="90"/>
    </location>
</feature>
<name>A0ABX8EHW8_9ACTN</name>
<keyword evidence="3" id="KW-1185">Reference proteome</keyword>
<feature type="compositionally biased region" description="Basic and acidic residues" evidence="1">
    <location>
        <begin position="75"/>
        <end position="88"/>
    </location>
</feature>
<gene>
    <name evidence="2" type="ORF">ENKNEFLB_01872</name>
</gene>
<dbReference type="InterPro" id="IPR034660">
    <property type="entry name" value="DinB/YfiT-like"/>
</dbReference>
<dbReference type="Proteomes" id="UP000679307">
    <property type="component" value="Chromosome"/>
</dbReference>
<evidence type="ECO:0000256" key="1">
    <source>
        <dbReference type="SAM" id="MobiDB-lite"/>
    </source>
</evidence>
<evidence type="ECO:0000313" key="3">
    <source>
        <dbReference type="Proteomes" id="UP000679307"/>
    </source>
</evidence>
<accession>A0ABX8EHW8</accession>
<evidence type="ECO:0008006" key="4">
    <source>
        <dbReference type="Google" id="ProtNLM"/>
    </source>
</evidence>
<evidence type="ECO:0000313" key="2">
    <source>
        <dbReference type="EMBL" id="QVT79490.1"/>
    </source>
</evidence>
<protein>
    <recommendedName>
        <fullName evidence="4">DinB family protein</fullName>
    </recommendedName>
</protein>